<evidence type="ECO:0000313" key="3">
    <source>
        <dbReference type="Proteomes" id="UP000199514"/>
    </source>
</evidence>
<dbReference type="OrthoDB" id="1117675at2"/>
<dbReference type="AlphaFoldDB" id="A0A1I1DFM9"/>
<accession>A0A1I1DFM9</accession>
<keyword evidence="3" id="KW-1185">Reference proteome</keyword>
<sequence length="230" mass="26403">MKLNKTFIVLLTAIVFNSISVWAGNNHKTDSVQVVPRKYGVMVNLPHLLAEQLRLDVEIFSKKYRPNALFSTQSLIVAPRYYHNIYWETGGVHNKSTFGLGVELQHKLYLGNDNNELQDNLTQFYFGYGAGLNYLHTEGDFTTTDIFAEGVHINQKYLRYNSFATMGMNVSVKHFVIDSYIGFGYKYTHRLNNIQGQRPLDENILRPAYTGLYPVMGFKIGVLLFSENKR</sequence>
<dbReference type="Proteomes" id="UP000199514">
    <property type="component" value="Unassembled WGS sequence"/>
</dbReference>
<reference evidence="2 3" key="1">
    <citation type="submission" date="2016-10" db="EMBL/GenBank/DDBJ databases">
        <authorList>
            <person name="de Groot N.N."/>
        </authorList>
    </citation>
    <scope>NUCLEOTIDE SEQUENCE [LARGE SCALE GENOMIC DNA]</scope>
    <source>
        <strain evidence="2 3">DSM 6793</strain>
    </source>
</reference>
<feature type="chain" id="PRO_5011475263" description="Outer membrane protein beta-barrel domain-containing protein" evidence="1">
    <location>
        <begin position="24"/>
        <end position="230"/>
    </location>
</feature>
<name>A0A1I1DFM9_9BACT</name>
<evidence type="ECO:0000256" key="1">
    <source>
        <dbReference type="SAM" id="SignalP"/>
    </source>
</evidence>
<organism evidence="2 3">
    <name type="scientific">Flexibacter flexilis DSM 6793</name>
    <dbReference type="NCBI Taxonomy" id="927664"/>
    <lineage>
        <taxon>Bacteria</taxon>
        <taxon>Pseudomonadati</taxon>
        <taxon>Bacteroidota</taxon>
        <taxon>Cytophagia</taxon>
        <taxon>Cytophagales</taxon>
        <taxon>Flexibacteraceae</taxon>
        <taxon>Flexibacter</taxon>
    </lineage>
</organism>
<gene>
    <name evidence="2" type="ORF">SAMN05421780_101155</name>
</gene>
<feature type="signal peptide" evidence="1">
    <location>
        <begin position="1"/>
        <end position="23"/>
    </location>
</feature>
<proteinExistence type="predicted"/>
<dbReference type="RefSeq" id="WP_091505800.1">
    <property type="nucleotide sequence ID" value="NZ_FOLE01000001.1"/>
</dbReference>
<evidence type="ECO:0000313" key="2">
    <source>
        <dbReference type="EMBL" id="SFB73172.1"/>
    </source>
</evidence>
<evidence type="ECO:0008006" key="4">
    <source>
        <dbReference type="Google" id="ProtNLM"/>
    </source>
</evidence>
<protein>
    <recommendedName>
        <fullName evidence="4">Outer membrane protein beta-barrel domain-containing protein</fullName>
    </recommendedName>
</protein>
<dbReference type="EMBL" id="FOLE01000001">
    <property type="protein sequence ID" value="SFB73172.1"/>
    <property type="molecule type" value="Genomic_DNA"/>
</dbReference>
<keyword evidence="1" id="KW-0732">Signal</keyword>
<dbReference type="STRING" id="927664.SAMN05421780_101155"/>